<dbReference type="Proteomes" id="UP000002208">
    <property type="component" value="Chromosome"/>
</dbReference>
<dbReference type="RefSeq" id="WP_041227095.1">
    <property type="nucleotide sequence ID" value="NC_012526.1"/>
</dbReference>
<keyword evidence="3" id="KW-1185">Reference proteome</keyword>
<sequence length="163" mass="17998">MPRHALLAALLTSWSAAAAYTDATNGFSVTPPATWKKTAHPGTVLVYVAPQPVQQFTPNVYVVVQNLPTGMTQAQYHQLSMAQIPKVFPEGKIVSHRPVTLSGQKANELVYTGRQGEYLLHFMATYVVKGNKAYLITFTTVKGQEVALKTPRATFLQTFKFTR</sequence>
<dbReference type="HOGENOM" id="CLU_1608160_0_0_0"/>
<dbReference type="InterPro" id="IPR014894">
    <property type="entry name" value="DcrB/EagT6"/>
</dbReference>
<dbReference type="eggNOG" id="COG5435">
    <property type="taxonomic scope" value="Bacteria"/>
</dbReference>
<proteinExistence type="predicted"/>
<protein>
    <recommendedName>
        <fullName evidence="4">DUF1795 domain-containing protein</fullName>
    </recommendedName>
</protein>
<dbReference type="SUPFAM" id="SSF55724">
    <property type="entry name" value="Mog1p/PsbP-like"/>
    <property type="match status" value="1"/>
</dbReference>
<keyword evidence="1" id="KW-0732">Signal</keyword>
<dbReference type="PaxDb" id="546414-Deide_08130"/>
<dbReference type="EMBL" id="CP001114">
    <property type="protein sequence ID" value="ACO45680.2"/>
    <property type="molecule type" value="Genomic_DNA"/>
</dbReference>
<accession>C1D1F6</accession>
<name>C1D1F6_DEIDV</name>
<gene>
    <name evidence="2" type="ordered locus">Deide_08130</name>
</gene>
<dbReference type="KEGG" id="ddr:Deide_08130"/>
<evidence type="ECO:0008006" key="4">
    <source>
        <dbReference type="Google" id="ProtNLM"/>
    </source>
</evidence>
<evidence type="ECO:0000313" key="3">
    <source>
        <dbReference type="Proteomes" id="UP000002208"/>
    </source>
</evidence>
<dbReference type="Gene3D" id="3.40.1000.10">
    <property type="entry name" value="Mog1/PsbP, alpha/beta/alpha sandwich"/>
    <property type="match status" value="1"/>
</dbReference>
<dbReference type="AlphaFoldDB" id="C1D1F6"/>
<dbReference type="OrthoDB" id="69648at2"/>
<feature type="chain" id="PRO_5002905612" description="DUF1795 domain-containing protein" evidence="1">
    <location>
        <begin position="19"/>
        <end position="163"/>
    </location>
</feature>
<reference evidence="2 3" key="1">
    <citation type="journal article" date="2009" name="PLoS Genet.">
        <title>Alliance of proteomics and genomics to unravel the specificities of Sahara bacterium Deinococcus deserti.</title>
        <authorList>
            <person name="de Groot A."/>
            <person name="Dulermo R."/>
            <person name="Ortet P."/>
            <person name="Blanchard L."/>
            <person name="Guerin P."/>
            <person name="Fernandez B."/>
            <person name="Vacherie B."/>
            <person name="Dossat C."/>
            <person name="Jolivet E."/>
            <person name="Siguier P."/>
            <person name="Chandler M."/>
            <person name="Barakat M."/>
            <person name="Dedieu A."/>
            <person name="Barbe V."/>
            <person name="Heulin T."/>
            <person name="Sommer S."/>
            <person name="Achouak W."/>
            <person name="Armengaud J."/>
        </authorList>
    </citation>
    <scope>NUCLEOTIDE SEQUENCE [LARGE SCALE GENOMIC DNA]</scope>
    <source>
        <strain evidence="3">DSM 17065 / CIP 109153 / LMG 22923 / VCD115</strain>
    </source>
</reference>
<dbReference type="Pfam" id="PF08786">
    <property type="entry name" value="DcrB"/>
    <property type="match status" value="1"/>
</dbReference>
<dbReference type="STRING" id="546414.Deide_08130"/>
<dbReference type="InterPro" id="IPR016123">
    <property type="entry name" value="Mog1/PsbP_a/b/a-sand"/>
</dbReference>
<evidence type="ECO:0000313" key="2">
    <source>
        <dbReference type="EMBL" id="ACO45680.2"/>
    </source>
</evidence>
<feature type="signal peptide" evidence="1">
    <location>
        <begin position="1"/>
        <end position="18"/>
    </location>
</feature>
<organism evidence="2 3">
    <name type="scientific">Deinococcus deserti (strain DSM 17065 / CIP 109153 / LMG 22923 / VCD115)</name>
    <dbReference type="NCBI Taxonomy" id="546414"/>
    <lineage>
        <taxon>Bacteria</taxon>
        <taxon>Thermotogati</taxon>
        <taxon>Deinococcota</taxon>
        <taxon>Deinococci</taxon>
        <taxon>Deinococcales</taxon>
        <taxon>Deinococcaceae</taxon>
        <taxon>Deinococcus</taxon>
    </lineage>
</organism>
<evidence type="ECO:0000256" key="1">
    <source>
        <dbReference type="SAM" id="SignalP"/>
    </source>
</evidence>